<proteinExistence type="predicted"/>
<accession>A0AA88MGI2</accession>
<protein>
    <submittedName>
        <fullName evidence="1">Uncharacterized protein</fullName>
    </submittedName>
</protein>
<evidence type="ECO:0000313" key="2">
    <source>
        <dbReference type="Proteomes" id="UP001187315"/>
    </source>
</evidence>
<reference evidence="1" key="1">
    <citation type="submission" date="2023-08" db="EMBL/GenBank/DDBJ databases">
        <title>Pelteobagrus vachellii genome.</title>
        <authorList>
            <person name="Liu H."/>
        </authorList>
    </citation>
    <scope>NUCLEOTIDE SEQUENCE</scope>
    <source>
        <strain evidence="1">PRFRI_2022a</strain>
        <tissue evidence="1">Muscle</tissue>
    </source>
</reference>
<gene>
    <name evidence="1" type="ORF">Q7C36_014500</name>
</gene>
<name>A0AA88MGI2_TACVA</name>
<comment type="caution">
    <text evidence="1">The sequence shown here is derived from an EMBL/GenBank/DDBJ whole genome shotgun (WGS) entry which is preliminary data.</text>
</comment>
<organism evidence="1 2">
    <name type="scientific">Tachysurus vachellii</name>
    <name type="common">Darkbarbel catfish</name>
    <name type="synonym">Pelteobagrus vachellii</name>
    <dbReference type="NCBI Taxonomy" id="175792"/>
    <lineage>
        <taxon>Eukaryota</taxon>
        <taxon>Metazoa</taxon>
        <taxon>Chordata</taxon>
        <taxon>Craniata</taxon>
        <taxon>Vertebrata</taxon>
        <taxon>Euteleostomi</taxon>
        <taxon>Actinopterygii</taxon>
        <taxon>Neopterygii</taxon>
        <taxon>Teleostei</taxon>
        <taxon>Ostariophysi</taxon>
        <taxon>Siluriformes</taxon>
        <taxon>Bagridae</taxon>
        <taxon>Tachysurus</taxon>
    </lineage>
</organism>
<dbReference type="EMBL" id="JAVHJS010000014">
    <property type="protein sequence ID" value="KAK2836631.1"/>
    <property type="molecule type" value="Genomic_DNA"/>
</dbReference>
<keyword evidence="2" id="KW-1185">Reference proteome</keyword>
<evidence type="ECO:0000313" key="1">
    <source>
        <dbReference type="EMBL" id="KAK2836631.1"/>
    </source>
</evidence>
<dbReference type="Proteomes" id="UP001187315">
    <property type="component" value="Unassembled WGS sequence"/>
</dbReference>
<sequence>MASKDQRQPRRAEAVLYGGVSPLQLEETWPSIRLCASSDFLASRHYFLAITVPKRAPSAHSQCIRLFTSPQSVEMGDIEGGGYD</sequence>
<dbReference type="AlphaFoldDB" id="A0AA88MGI2"/>